<organism evidence="3 4">
    <name type="scientific">Saccharomonospora cyanea NA-134</name>
    <dbReference type="NCBI Taxonomy" id="882082"/>
    <lineage>
        <taxon>Bacteria</taxon>
        <taxon>Bacillati</taxon>
        <taxon>Actinomycetota</taxon>
        <taxon>Actinomycetes</taxon>
        <taxon>Pseudonocardiales</taxon>
        <taxon>Pseudonocardiaceae</taxon>
        <taxon>Saccharomonospora</taxon>
    </lineage>
</organism>
<dbReference type="Proteomes" id="UP000002791">
    <property type="component" value="Chromosome"/>
</dbReference>
<evidence type="ECO:0000313" key="4">
    <source>
        <dbReference type="Proteomes" id="UP000002791"/>
    </source>
</evidence>
<dbReference type="OrthoDB" id="4169718at2"/>
<name>H5XI10_9PSEU</name>
<comment type="similarity">
    <text evidence="1">Belongs to the thioesterase family.</text>
</comment>
<evidence type="ECO:0000256" key="1">
    <source>
        <dbReference type="ARBA" id="ARBA00007169"/>
    </source>
</evidence>
<dbReference type="AlphaFoldDB" id="H5XI10"/>
<dbReference type="Gene3D" id="3.40.50.1820">
    <property type="entry name" value="alpha/beta hydrolase"/>
    <property type="match status" value="1"/>
</dbReference>
<proteinExistence type="inferred from homology"/>
<dbReference type="eggNOG" id="COG3208">
    <property type="taxonomic scope" value="Bacteria"/>
</dbReference>
<accession>H5XI10</accession>
<gene>
    <name evidence="3" type="ORF">SaccyDRAFT_1742</name>
</gene>
<dbReference type="InterPro" id="IPR012223">
    <property type="entry name" value="TEII"/>
</dbReference>
<dbReference type="HOGENOM" id="CLU_070456_1_2_11"/>
<keyword evidence="4" id="KW-1185">Reference proteome</keyword>
<dbReference type="PANTHER" id="PTHR11487">
    <property type="entry name" value="THIOESTERASE"/>
    <property type="match status" value="1"/>
</dbReference>
<dbReference type="RefSeq" id="WP_005455408.1">
    <property type="nucleotide sequence ID" value="NZ_CM001440.1"/>
</dbReference>
<evidence type="ECO:0000259" key="2">
    <source>
        <dbReference type="Pfam" id="PF00975"/>
    </source>
</evidence>
<feature type="domain" description="Thioesterase" evidence="2">
    <location>
        <begin position="29"/>
        <end position="246"/>
    </location>
</feature>
<dbReference type="STRING" id="882082.SaccyDRAFT_1742"/>
<dbReference type="Pfam" id="PF00975">
    <property type="entry name" value="Thioesterase"/>
    <property type="match status" value="1"/>
</dbReference>
<dbReference type="EMBL" id="CM001440">
    <property type="protein sequence ID" value="EHR60640.1"/>
    <property type="molecule type" value="Genomic_DNA"/>
</dbReference>
<dbReference type="SUPFAM" id="SSF53474">
    <property type="entry name" value="alpha/beta-Hydrolases"/>
    <property type="match status" value="1"/>
</dbReference>
<dbReference type="PANTHER" id="PTHR11487:SF0">
    <property type="entry name" value="S-ACYL FATTY ACID SYNTHASE THIOESTERASE, MEDIUM CHAIN"/>
    <property type="match status" value="1"/>
</dbReference>
<dbReference type="GO" id="GO:0008610">
    <property type="term" value="P:lipid biosynthetic process"/>
    <property type="evidence" value="ECO:0007669"/>
    <property type="project" value="TreeGrafter"/>
</dbReference>
<protein>
    <submittedName>
        <fullName evidence="3">Putative thioesterase involved in non-ribosomal peptide biosynthesis</fullName>
    </submittedName>
</protein>
<reference evidence="3 4" key="1">
    <citation type="submission" date="2011-11" db="EMBL/GenBank/DDBJ databases">
        <title>The Noncontiguous Finished sequence of Saccharomonospora cyanea NA-134.</title>
        <authorList>
            <consortium name="US DOE Joint Genome Institute"/>
            <person name="Lucas S."/>
            <person name="Han J."/>
            <person name="Lapidus A."/>
            <person name="Cheng J.-F."/>
            <person name="Goodwin L."/>
            <person name="Pitluck S."/>
            <person name="Peters L."/>
            <person name="Ovchinnikova G."/>
            <person name="Lu M."/>
            <person name="Detter J.C."/>
            <person name="Han C."/>
            <person name="Tapia R."/>
            <person name="Land M."/>
            <person name="Hauser L."/>
            <person name="Kyrpides N."/>
            <person name="Ivanova N."/>
            <person name="Pagani I."/>
            <person name="Brambilla E.-M."/>
            <person name="Klenk H.-P."/>
            <person name="Woyke T."/>
        </authorList>
    </citation>
    <scope>NUCLEOTIDE SEQUENCE [LARGE SCALE GENOMIC DNA]</scope>
    <source>
        <strain evidence="3 4">NA-134</strain>
    </source>
</reference>
<evidence type="ECO:0000313" key="3">
    <source>
        <dbReference type="EMBL" id="EHR60640.1"/>
    </source>
</evidence>
<dbReference type="InterPro" id="IPR029058">
    <property type="entry name" value="AB_hydrolase_fold"/>
</dbReference>
<sequence>MPHSTPRTTTVHGAQWCRTFVPRPHADVRLICFPHAGGSASVFRGWAERLPDSVEVVAVQYPGRQDRIHEEPISDMERLTERLVEALAPQFDRPVAFFGHSLGATVAFEVARELHPRFPTPLRRLVASARLPPGKVGPSGYDFTRDDHLRRYLRGLGGRGGMALHNGELWQVVVPPLRSDLLMSQRYAFRPGAPLTCPITVIVADGDTSCDADDVRGWERYSLGAFDQHVIPGDHYYVEDPPDELFGVLADVLDGGR</sequence>
<dbReference type="InterPro" id="IPR001031">
    <property type="entry name" value="Thioesterase"/>
</dbReference>